<dbReference type="GO" id="GO:0003676">
    <property type="term" value="F:nucleic acid binding"/>
    <property type="evidence" value="ECO:0007669"/>
    <property type="project" value="InterPro"/>
</dbReference>
<keyword evidence="3" id="KW-1185">Reference proteome</keyword>
<dbReference type="InterPro" id="IPR036397">
    <property type="entry name" value="RNaseH_sf"/>
</dbReference>
<dbReference type="InterPro" id="IPR002156">
    <property type="entry name" value="RNaseH_domain"/>
</dbReference>
<protein>
    <recommendedName>
        <fullName evidence="1">RNase H type-1 domain-containing protein</fullName>
    </recommendedName>
</protein>
<dbReference type="AlphaFoldDB" id="A0AA38LB08"/>
<sequence>MLLHQLARDVKDFGDSNSQHVLIFTLDVGREINHQVEALAMPKGLQLAILRGLKNSIVEGDSKIIINALNGNKVELLRLK</sequence>
<dbReference type="Gene3D" id="3.30.420.10">
    <property type="entry name" value="Ribonuclease H-like superfamily/Ribonuclease H"/>
    <property type="match status" value="1"/>
</dbReference>
<organism evidence="2 3">
    <name type="scientific">Taxus chinensis</name>
    <name type="common">Chinese yew</name>
    <name type="synonym">Taxus wallichiana var. chinensis</name>
    <dbReference type="NCBI Taxonomy" id="29808"/>
    <lineage>
        <taxon>Eukaryota</taxon>
        <taxon>Viridiplantae</taxon>
        <taxon>Streptophyta</taxon>
        <taxon>Embryophyta</taxon>
        <taxon>Tracheophyta</taxon>
        <taxon>Spermatophyta</taxon>
        <taxon>Pinopsida</taxon>
        <taxon>Pinidae</taxon>
        <taxon>Conifers II</taxon>
        <taxon>Cupressales</taxon>
        <taxon>Taxaceae</taxon>
        <taxon>Taxus</taxon>
    </lineage>
</organism>
<dbReference type="GO" id="GO:0004523">
    <property type="term" value="F:RNA-DNA hybrid ribonuclease activity"/>
    <property type="evidence" value="ECO:0007669"/>
    <property type="project" value="InterPro"/>
</dbReference>
<name>A0AA38LB08_TAXCH</name>
<comment type="caution">
    <text evidence="2">The sequence shown here is derived from an EMBL/GenBank/DDBJ whole genome shotgun (WGS) entry which is preliminary data.</text>
</comment>
<proteinExistence type="predicted"/>
<feature type="domain" description="RNase H type-1" evidence="1">
    <location>
        <begin position="20"/>
        <end position="73"/>
    </location>
</feature>
<accession>A0AA38LB08</accession>
<evidence type="ECO:0000313" key="2">
    <source>
        <dbReference type="EMBL" id="KAH9314272.1"/>
    </source>
</evidence>
<feature type="non-terminal residue" evidence="2">
    <location>
        <position position="80"/>
    </location>
</feature>
<evidence type="ECO:0000259" key="1">
    <source>
        <dbReference type="Pfam" id="PF13456"/>
    </source>
</evidence>
<dbReference type="Proteomes" id="UP000824469">
    <property type="component" value="Unassembled WGS sequence"/>
</dbReference>
<dbReference type="Pfam" id="PF13456">
    <property type="entry name" value="RVT_3"/>
    <property type="match status" value="1"/>
</dbReference>
<evidence type="ECO:0000313" key="3">
    <source>
        <dbReference type="Proteomes" id="UP000824469"/>
    </source>
</evidence>
<reference evidence="2 3" key="1">
    <citation type="journal article" date="2021" name="Nat. Plants">
        <title>The Taxus genome provides insights into paclitaxel biosynthesis.</title>
        <authorList>
            <person name="Xiong X."/>
            <person name="Gou J."/>
            <person name="Liao Q."/>
            <person name="Li Y."/>
            <person name="Zhou Q."/>
            <person name="Bi G."/>
            <person name="Li C."/>
            <person name="Du R."/>
            <person name="Wang X."/>
            <person name="Sun T."/>
            <person name="Guo L."/>
            <person name="Liang H."/>
            <person name="Lu P."/>
            <person name="Wu Y."/>
            <person name="Zhang Z."/>
            <person name="Ro D.K."/>
            <person name="Shang Y."/>
            <person name="Huang S."/>
            <person name="Yan J."/>
        </authorList>
    </citation>
    <scope>NUCLEOTIDE SEQUENCE [LARGE SCALE GENOMIC DNA]</scope>
    <source>
        <strain evidence="2">Ta-2019</strain>
    </source>
</reference>
<gene>
    <name evidence="2" type="ORF">KI387_022899</name>
</gene>
<dbReference type="EMBL" id="JAHRHJ020000005">
    <property type="protein sequence ID" value="KAH9314272.1"/>
    <property type="molecule type" value="Genomic_DNA"/>
</dbReference>